<evidence type="ECO:0000313" key="2">
    <source>
        <dbReference type="EMBL" id="QRF67692.1"/>
    </source>
</evidence>
<dbReference type="Proteomes" id="UP000596387">
    <property type="component" value="Chromosome"/>
</dbReference>
<sequence length="203" mass="22653">MLRSLTRWMSPPPKPVQHPPDPEAEQALAAVLERDPYLCLADQGLRLVSVFDDLRYDRADMDMLNGPMRSRLVTALAALGIRQATGSRLDSPTTGLRLHMPKFRALGASPFDALRDTAREPKDYAVLTPTQAACAIIEAHATDDAVRLLERLVQTHPVNLLRIFDYLDRSPAHEAFRPAIGHLVPIQRAAIRSSPLKDRRALR</sequence>
<evidence type="ECO:0000313" key="3">
    <source>
        <dbReference type="Proteomes" id="UP000596387"/>
    </source>
</evidence>
<gene>
    <name evidence="2" type="ORF">GQA70_16095</name>
</gene>
<feature type="region of interest" description="Disordered" evidence="1">
    <location>
        <begin position="1"/>
        <end position="22"/>
    </location>
</feature>
<name>A0ABX7FEC3_9RHOB</name>
<proteinExistence type="predicted"/>
<accession>A0ABX7FEC3</accession>
<organism evidence="2 3">
    <name type="scientific">Ponticoccus alexandrii</name>
    <dbReference type="NCBI Taxonomy" id="1943633"/>
    <lineage>
        <taxon>Bacteria</taxon>
        <taxon>Pseudomonadati</taxon>
        <taxon>Pseudomonadota</taxon>
        <taxon>Alphaproteobacteria</taxon>
        <taxon>Rhodobacterales</taxon>
        <taxon>Roseobacteraceae</taxon>
        <taxon>Ponticoccus</taxon>
    </lineage>
</organism>
<evidence type="ECO:0000256" key="1">
    <source>
        <dbReference type="SAM" id="MobiDB-lite"/>
    </source>
</evidence>
<dbReference type="EMBL" id="CP047166">
    <property type="protein sequence ID" value="QRF67692.1"/>
    <property type="molecule type" value="Genomic_DNA"/>
</dbReference>
<keyword evidence="3" id="KW-1185">Reference proteome</keyword>
<feature type="compositionally biased region" description="Pro residues" evidence="1">
    <location>
        <begin position="10"/>
        <end position="19"/>
    </location>
</feature>
<protein>
    <submittedName>
        <fullName evidence="2">Uncharacterized protein</fullName>
    </submittedName>
</protein>
<reference evidence="2 3" key="1">
    <citation type="submission" date="2019-12" db="EMBL/GenBank/DDBJ databases">
        <title>Complete Genome Sequence of a Quorum-Sensing Bacterium,Rhodobacteraceae bacterium C31, Isolated from a marine microalgae symbiotic bacteria.</title>
        <authorList>
            <person name="Zhang Y."/>
        </authorList>
    </citation>
    <scope>NUCLEOTIDE SEQUENCE [LARGE SCALE GENOMIC DNA]</scope>
    <source>
        <strain evidence="2 3">C31</strain>
    </source>
</reference>